<dbReference type="Proteomes" id="UP001244011">
    <property type="component" value="Unassembled WGS sequence"/>
</dbReference>
<feature type="region of interest" description="Disordered" evidence="1">
    <location>
        <begin position="397"/>
        <end position="505"/>
    </location>
</feature>
<dbReference type="AlphaFoldDB" id="A0AAJ0BQ23"/>
<sequence length="567" mass="60309">MSTSASSSESGSSSSGKANPLAGLAHFGSLRDPRHRWLPPLLLGSLCALLLAACGGMVLSGLVFGGAVEVVGPCLGQSFVLFASLLAFPFVYLYVWSSRKQYSLVRSHAFQHPLHSWTTIVARMDLLAWFAALITVCVDVSREKGPMAYLRADLFVCVLAFLANLATLCAVEVASDPFILPCITPLTTVLSRSNTLVADRLDDSVSRRGSAEKRRDIRPAVAPMGPRPLEKITQGSENGDAGREMVRRPDQSPRMPASWPASPLQQHAQPQQLQQLQQHQQYQAQHQQQRQQAQPQLQHQQHPQPQHQSPQLNPPHHRPQQHQQDQAHHQTPPYPHPLPPVHHRPTPSTPSTDWRHDWSALAGEAGVLGRANSLLSTTSSSLASGPSSSLAAAGMGSYRAAAPPPHPPPTTAQPSLPYPHHHHQHGGWAGGGGGYVQQHQQQHTQPLPPPPPPQIHPRGIVAHNGPPAPAYAYASSSPRRQQQRLPSMPEEVEEESGSGWRVSPGTGTGYRAALSSAAAYGGGSADDGGLRGGCGVGAAGAAVGEGEVGGRWSTAAGSEGWGDGGEG</sequence>
<evidence type="ECO:0000313" key="4">
    <source>
        <dbReference type="Proteomes" id="UP001244011"/>
    </source>
</evidence>
<feature type="compositionally biased region" description="Pro residues" evidence="1">
    <location>
        <begin position="446"/>
        <end position="455"/>
    </location>
</feature>
<feature type="compositionally biased region" description="Basic and acidic residues" evidence="1">
    <location>
        <begin position="240"/>
        <end position="251"/>
    </location>
</feature>
<protein>
    <submittedName>
        <fullName evidence="3">Uncharacterized protein</fullName>
    </submittedName>
</protein>
<keyword evidence="2" id="KW-0812">Transmembrane</keyword>
<accession>A0AAJ0BQ23</accession>
<feature type="transmembrane region" description="Helical" evidence="2">
    <location>
        <begin position="41"/>
        <end position="67"/>
    </location>
</feature>
<gene>
    <name evidence="3" type="ORF">QBC33DRAFT_519771</name>
</gene>
<evidence type="ECO:0000256" key="2">
    <source>
        <dbReference type="SAM" id="Phobius"/>
    </source>
</evidence>
<feature type="compositionally biased region" description="Low complexity" evidence="1">
    <location>
        <begin position="263"/>
        <end position="311"/>
    </location>
</feature>
<feature type="compositionally biased region" description="Pro residues" evidence="1">
    <location>
        <begin position="402"/>
        <end position="411"/>
    </location>
</feature>
<feature type="region of interest" description="Disordered" evidence="1">
    <location>
        <begin position="548"/>
        <end position="567"/>
    </location>
</feature>
<feature type="region of interest" description="Disordered" evidence="1">
    <location>
        <begin position="203"/>
        <end position="355"/>
    </location>
</feature>
<organism evidence="3 4">
    <name type="scientific">Phialemonium atrogriseum</name>
    <dbReference type="NCBI Taxonomy" id="1093897"/>
    <lineage>
        <taxon>Eukaryota</taxon>
        <taxon>Fungi</taxon>
        <taxon>Dikarya</taxon>
        <taxon>Ascomycota</taxon>
        <taxon>Pezizomycotina</taxon>
        <taxon>Sordariomycetes</taxon>
        <taxon>Sordariomycetidae</taxon>
        <taxon>Cephalothecales</taxon>
        <taxon>Cephalothecaceae</taxon>
        <taxon>Phialemonium</taxon>
    </lineage>
</organism>
<keyword evidence="4" id="KW-1185">Reference proteome</keyword>
<evidence type="ECO:0000313" key="3">
    <source>
        <dbReference type="EMBL" id="KAK1762196.1"/>
    </source>
</evidence>
<reference evidence="3" key="1">
    <citation type="submission" date="2023-06" db="EMBL/GenBank/DDBJ databases">
        <title>Genome-scale phylogeny and comparative genomics of the fungal order Sordariales.</title>
        <authorList>
            <consortium name="Lawrence Berkeley National Laboratory"/>
            <person name="Hensen N."/>
            <person name="Bonometti L."/>
            <person name="Westerberg I."/>
            <person name="Brannstrom I.O."/>
            <person name="Guillou S."/>
            <person name="Cros-Aarteil S."/>
            <person name="Calhoun S."/>
            <person name="Haridas S."/>
            <person name="Kuo A."/>
            <person name="Mondo S."/>
            <person name="Pangilinan J."/>
            <person name="Riley R."/>
            <person name="Labutti K."/>
            <person name="Andreopoulos B."/>
            <person name="Lipzen A."/>
            <person name="Chen C."/>
            <person name="Yanf M."/>
            <person name="Daum C."/>
            <person name="Ng V."/>
            <person name="Clum A."/>
            <person name="Steindorff A."/>
            <person name="Ohm R."/>
            <person name="Martin F."/>
            <person name="Silar P."/>
            <person name="Natvig D."/>
            <person name="Lalanne C."/>
            <person name="Gautier V."/>
            <person name="Ament-Velasquez S.L."/>
            <person name="Kruys A."/>
            <person name="Hutchinson M.I."/>
            <person name="Powell A.J."/>
            <person name="Barry K."/>
            <person name="Miller A.N."/>
            <person name="Grigoriev I.V."/>
            <person name="Debuchy R."/>
            <person name="Gladieux P."/>
            <person name="Thoren M.H."/>
            <person name="Johannesson H."/>
        </authorList>
    </citation>
    <scope>NUCLEOTIDE SEQUENCE</scope>
    <source>
        <strain evidence="3">8032-3</strain>
    </source>
</reference>
<keyword evidence="2" id="KW-1133">Transmembrane helix</keyword>
<feature type="transmembrane region" description="Helical" evidence="2">
    <location>
        <begin position="152"/>
        <end position="174"/>
    </location>
</feature>
<feature type="compositionally biased region" description="Basic and acidic residues" evidence="1">
    <location>
        <begin position="203"/>
        <end position="218"/>
    </location>
</feature>
<keyword evidence="2" id="KW-0472">Membrane</keyword>
<proteinExistence type="predicted"/>
<name>A0AAJ0BQ23_9PEZI</name>
<dbReference type="RefSeq" id="XP_060278409.1">
    <property type="nucleotide sequence ID" value="XM_060426307.1"/>
</dbReference>
<evidence type="ECO:0000256" key="1">
    <source>
        <dbReference type="SAM" id="MobiDB-lite"/>
    </source>
</evidence>
<dbReference type="GeneID" id="85309494"/>
<feature type="compositionally biased region" description="Low complexity" evidence="1">
    <location>
        <begin position="436"/>
        <end position="445"/>
    </location>
</feature>
<comment type="caution">
    <text evidence="3">The sequence shown here is derived from an EMBL/GenBank/DDBJ whole genome shotgun (WGS) entry which is preliminary data.</text>
</comment>
<dbReference type="EMBL" id="MU839041">
    <property type="protein sequence ID" value="KAK1762196.1"/>
    <property type="molecule type" value="Genomic_DNA"/>
</dbReference>
<feature type="transmembrane region" description="Helical" evidence="2">
    <location>
        <begin position="79"/>
        <end position="97"/>
    </location>
</feature>